<accession>A0A4Q9V117</accession>
<comment type="similarity">
    <text evidence="7">Belongs to the TatC family.</text>
</comment>
<comment type="subunit">
    <text evidence="7">The Tat system comprises two distinct complexes: a TatABC complex, containing multiple copies of TatA, TatB and TatC subunits, and a separate TatA complex, containing only TatA subunits. Substrates initially bind to the TatABC complex, which probably triggers association of the separate TatA complex to form the active translocon.</text>
</comment>
<dbReference type="GO" id="GO:0043953">
    <property type="term" value="P:protein transport by the Tat complex"/>
    <property type="evidence" value="ECO:0007669"/>
    <property type="project" value="UniProtKB-UniRule"/>
</dbReference>
<dbReference type="PANTHER" id="PTHR30371:SF0">
    <property type="entry name" value="SEC-INDEPENDENT PROTEIN TRANSLOCASE PROTEIN TATC, CHLOROPLASTIC-RELATED"/>
    <property type="match status" value="1"/>
</dbReference>
<keyword evidence="7" id="KW-1003">Cell membrane</keyword>
<dbReference type="InterPro" id="IPR002033">
    <property type="entry name" value="TatC"/>
</dbReference>
<dbReference type="GO" id="GO:0065002">
    <property type="term" value="P:intracellular protein transmembrane transport"/>
    <property type="evidence" value="ECO:0007669"/>
    <property type="project" value="TreeGrafter"/>
</dbReference>
<comment type="function">
    <text evidence="7">Part of the twin-arginine translocation (Tat) system that transports large folded proteins containing a characteristic twin-arginine motif in their signal peptide across membranes. Together with TatB, TatC is part of a receptor directly interacting with Tat signal peptides.</text>
</comment>
<dbReference type="GO" id="GO:0009977">
    <property type="term" value="F:proton motive force dependent protein transmembrane transporter activity"/>
    <property type="evidence" value="ECO:0007669"/>
    <property type="project" value="TreeGrafter"/>
</dbReference>
<feature type="transmembrane region" description="Helical" evidence="7">
    <location>
        <begin position="101"/>
        <end position="123"/>
    </location>
</feature>
<dbReference type="PRINTS" id="PR01840">
    <property type="entry name" value="TATCFAMILY"/>
</dbReference>
<comment type="caution">
    <text evidence="8">The sequence shown here is derived from an EMBL/GenBank/DDBJ whole genome shotgun (WGS) entry which is preliminary data.</text>
</comment>
<evidence type="ECO:0000256" key="1">
    <source>
        <dbReference type="ARBA" id="ARBA00004141"/>
    </source>
</evidence>
<evidence type="ECO:0000256" key="6">
    <source>
        <dbReference type="ARBA" id="ARBA00023136"/>
    </source>
</evidence>
<proteinExistence type="inferred from homology"/>
<dbReference type="RefSeq" id="WP_131279773.1">
    <property type="nucleotide sequence ID" value="NZ_JBHSLR010000009.1"/>
</dbReference>
<keyword evidence="6 7" id="KW-0472">Membrane</keyword>
<gene>
    <name evidence="7 8" type="primary">tatC</name>
    <name evidence="8" type="ORF">EZJ44_02420</name>
</gene>
<dbReference type="NCBIfam" id="TIGR00945">
    <property type="entry name" value="tatC"/>
    <property type="match status" value="1"/>
</dbReference>
<dbReference type="HAMAP" id="MF_00902">
    <property type="entry name" value="TatC"/>
    <property type="match status" value="1"/>
</dbReference>
<evidence type="ECO:0000256" key="3">
    <source>
        <dbReference type="ARBA" id="ARBA00022927"/>
    </source>
</evidence>
<evidence type="ECO:0000256" key="2">
    <source>
        <dbReference type="ARBA" id="ARBA00022692"/>
    </source>
</evidence>
<feature type="transmembrane region" description="Helical" evidence="7">
    <location>
        <begin position="150"/>
        <end position="173"/>
    </location>
</feature>
<keyword evidence="9" id="KW-1185">Reference proteome</keyword>
<reference evidence="8 9" key="1">
    <citation type="submission" date="2019-02" db="EMBL/GenBank/DDBJ databases">
        <title>Arcanobacterium bovis sp. nov., isolated from the milk of a cow with mastitis.</title>
        <authorList>
            <person name="Sammra O."/>
            <person name="Foster G."/>
            <person name="Hassan A."/>
            <person name="Alssahen M."/>
            <person name="Laemmler C."/>
            <person name="Borowiak M."/>
            <person name="Malorny B."/>
            <person name="Abdulmawjood A."/>
        </authorList>
    </citation>
    <scope>NUCLEOTIDE SEQUENCE [LARGE SCALE GENOMIC DNA]</scope>
    <source>
        <strain evidence="8 9">C605018/01/1</strain>
    </source>
</reference>
<evidence type="ECO:0000313" key="8">
    <source>
        <dbReference type="EMBL" id="TBW22780.1"/>
    </source>
</evidence>
<keyword evidence="5 7" id="KW-0811">Translocation</keyword>
<sequence length="253" mass="28263">MPIREHFQELRKRLLLSIAGICLAAIAGWYLYDPVLVWIQAPLKEIDAESARLNFQTIGAAFDLKLRMSFWIGTILASPWWVYQMFAFISPGLRKKERRNLLAFGFIGVILFAAGAASAILMIPRAVEILASFTPPEALTLLRADSYISFYTRLVLAFGLSFLIPEILVVLNFLGLLSSRNMLKAWRWAVVIAFTFAAIANPLPSPWPMTIQAAVLIVLYLLAIGISALHERSIAKRSATNQTIERTRSHGTS</sequence>
<evidence type="ECO:0000256" key="5">
    <source>
        <dbReference type="ARBA" id="ARBA00023010"/>
    </source>
</evidence>
<dbReference type="GO" id="GO:0033281">
    <property type="term" value="C:TAT protein transport complex"/>
    <property type="evidence" value="ECO:0007669"/>
    <property type="project" value="UniProtKB-UniRule"/>
</dbReference>
<evidence type="ECO:0000313" key="9">
    <source>
        <dbReference type="Proteomes" id="UP000293036"/>
    </source>
</evidence>
<dbReference type="OrthoDB" id="9777044at2"/>
<dbReference type="Proteomes" id="UP000293036">
    <property type="component" value="Unassembled WGS sequence"/>
</dbReference>
<dbReference type="PANTHER" id="PTHR30371">
    <property type="entry name" value="SEC-INDEPENDENT PROTEIN TRANSLOCASE PROTEIN TATC"/>
    <property type="match status" value="1"/>
</dbReference>
<feature type="transmembrane region" description="Helical" evidence="7">
    <location>
        <begin position="185"/>
        <end position="203"/>
    </location>
</feature>
<feature type="transmembrane region" description="Helical" evidence="7">
    <location>
        <begin position="14"/>
        <end position="32"/>
    </location>
</feature>
<feature type="transmembrane region" description="Helical" evidence="7">
    <location>
        <begin position="70"/>
        <end position="89"/>
    </location>
</feature>
<keyword evidence="2 7" id="KW-0812">Transmembrane</keyword>
<name>A0A4Q9V117_9ACTO</name>
<keyword evidence="4 7" id="KW-1133">Transmembrane helix</keyword>
<keyword evidence="7" id="KW-0813">Transport</keyword>
<feature type="transmembrane region" description="Helical" evidence="7">
    <location>
        <begin position="209"/>
        <end position="229"/>
    </location>
</feature>
<organism evidence="8 9">
    <name type="scientific">Arcanobacterium bovis</name>
    <dbReference type="NCBI Taxonomy" id="2529275"/>
    <lineage>
        <taxon>Bacteria</taxon>
        <taxon>Bacillati</taxon>
        <taxon>Actinomycetota</taxon>
        <taxon>Actinomycetes</taxon>
        <taxon>Actinomycetales</taxon>
        <taxon>Actinomycetaceae</taxon>
        <taxon>Arcanobacterium</taxon>
    </lineage>
</organism>
<protein>
    <recommendedName>
        <fullName evidence="7">Sec-independent protein translocase protein TatC</fullName>
    </recommendedName>
</protein>
<evidence type="ECO:0000256" key="4">
    <source>
        <dbReference type="ARBA" id="ARBA00022989"/>
    </source>
</evidence>
<dbReference type="Pfam" id="PF00902">
    <property type="entry name" value="TatC"/>
    <property type="match status" value="1"/>
</dbReference>
<comment type="subcellular location">
    <subcellularLocation>
        <location evidence="7">Cell membrane</location>
        <topology evidence="7">Multi-pass membrane protein</topology>
    </subcellularLocation>
    <subcellularLocation>
        <location evidence="1">Membrane</location>
        <topology evidence="1">Multi-pass membrane protein</topology>
    </subcellularLocation>
</comment>
<dbReference type="EMBL" id="SJDT01000002">
    <property type="protein sequence ID" value="TBW22780.1"/>
    <property type="molecule type" value="Genomic_DNA"/>
</dbReference>
<keyword evidence="3 7" id="KW-0653">Protein transport</keyword>
<dbReference type="AlphaFoldDB" id="A0A4Q9V117"/>
<evidence type="ECO:0000256" key="7">
    <source>
        <dbReference type="HAMAP-Rule" id="MF_00902"/>
    </source>
</evidence>